<dbReference type="EMBL" id="JALJOU010000099">
    <property type="protein sequence ID" value="KAK9821609.1"/>
    <property type="molecule type" value="Genomic_DNA"/>
</dbReference>
<keyword evidence="1" id="KW-0472">Membrane</keyword>
<accession>A0AAW1QJL5</accession>
<keyword evidence="1" id="KW-1133">Transmembrane helix</keyword>
<dbReference type="PANTHER" id="PTHR21530:SF7">
    <property type="entry name" value="TRAB DOMAIN-CONTAINING PROTEIN"/>
    <property type="match status" value="1"/>
</dbReference>
<proteinExistence type="predicted"/>
<evidence type="ECO:0000256" key="1">
    <source>
        <dbReference type="SAM" id="Phobius"/>
    </source>
</evidence>
<sequence length="302" mass="33024">MDVGLALEEESVSAIDTALLPQHCAVLSAPGDSPGAFGPRRPRCDFYIIGTAHVSAGSCEDVRRVIQLVRPEVVMLELCVERKDLLAPQRPQSLDLRQLLHLWRAGRISLLAVVLQYVMSSVSTKLGADLGEEMRVAVVEAQKVGAKVLLGDRPISVTLARIWAALSAWERSHFIWNLLTCGDISAEAVEQLRGSPESLTEMMEQLAAHFPTLSRPMVAERDEYMAFRLRMLAPKATRVVAVVGAGHVSGIRGCWEKEIDFAAIAEAPPPQEPSAWPLGRVVVLTTCAAILSVTCIAYLRRR</sequence>
<dbReference type="InterPro" id="IPR002816">
    <property type="entry name" value="TraB/PrgY/GumN_fam"/>
</dbReference>
<dbReference type="InterPro" id="IPR046345">
    <property type="entry name" value="TraB_PrgY-like"/>
</dbReference>
<keyword evidence="1" id="KW-0812">Transmembrane</keyword>
<dbReference type="CDD" id="cd14726">
    <property type="entry name" value="TraB_PrgY-like"/>
    <property type="match status" value="1"/>
</dbReference>
<dbReference type="Proteomes" id="UP001445335">
    <property type="component" value="Unassembled WGS sequence"/>
</dbReference>
<dbReference type="AlphaFoldDB" id="A0AAW1QJL5"/>
<dbReference type="PANTHER" id="PTHR21530">
    <property type="entry name" value="PHEROMONE SHUTDOWN PROTEIN"/>
    <property type="match status" value="1"/>
</dbReference>
<keyword evidence="3" id="KW-1185">Reference proteome</keyword>
<organism evidence="2 3">
    <name type="scientific">Elliptochloris bilobata</name>
    <dbReference type="NCBI Taxonomy" id="381761"/>
    <lineage>
        <taxon>Eukaryota</taxon>
        <taxon>Viridiplantae</taxon>
        <taxon>Chlorophyta</taxon>
        <taxon>core chlorophytes</taxon>
        <taxon>Trebouxiophyceae</taxon>
        <taxon>Trebouxiophyceae incertae sedis</taxon>
        <taxon>Elliptochloris clade</taxon>
        <taxon>Elliptochloris</taxon>
    </lineage>
</organism>
<evidence type="ECO:0008006" key="4">
    <source>
        <dbReference type="Google" id="ProtNLM"/>
    </source>
</evidence>
<name>A0AAW1QJL5_9CHLO</name>
<gene>
    <name evidence="2" type="ORF">WJX81_006916</name>
</gene>
<feature type="transmembrane region" description="Helical" evidence="1">
    <location>
        <begin position="278"/>
        <end position="299"/>
    </location>
</feature>
<evidence type="ECO:0000313" key="2">
    <source>
        <dbReference type="EMBL" id="KAK9821609.1"/>
    </source>
</evidence>
<evidence type="ECO:0000313" key="3">
    <source>
        <dbReference type="Proteomes" id="UP001445335"/>
    </source>
</evidence>
<protein>
    <recommendedName>
        <fullName evidence="4">TraB domain-containing protein</fullName>
    </recommendedName>
</protein>
<comment type="caution">
    <text evidence="2">The sequence shown here is derived from an EMBL/GenBank/DDBJ whole genome shotgun (WGS) entry which is preliminary data.</text>
</comment>
<reference evidence="2 3" key="1">
    <citation type="journal article" date="2024" name="Nat. Commun.">
        <title>Phylogenomics reveals the evolutionary origins of lichenization in chlorophyte algae.</title>
        <authorList>
            <person name="Puginier C."/>
            <person name="Libourel C."/>
            <person name="Otte J."/>
            <person name="Skaloud P."/>
            <person name="Haon M."/>
            <person name="Grisel S."/>
            <person name="Petersen M."/>
            <person name="Berrin J.G."/>
            <person name="Delaux P.M."/>
            <person name="Dal Grande F."/>
            <person name="Keller J."/>
        </authorList>
    </citation>
    <scope>NUCLEOTIDE SEQUENCE [LARGE SCALE GENOMIC DNA]</scope>
    <source>
        <strain evidence="2 3">SAG 245.80</strain>
    </source>
</reference>
<dbReference type="Pfam" id="PF01963">
    <property type="entry name" value="TraB_PrgY_gumN"/>
    <property type="match status" value="1"/>
</dbReference>